<feature type="compositionally biased region" description="Basic and acidic residues" evidence="1">
    <location>
        <begin position="1"/>
        <end position="10"/>
    </location>
</feature>
<proteinExistence type="predicted"/>
<sequence>MLQLEREPGVRQRPQALQTGDTSRTLPTWPLRRSRSPFDAGYIPHLPSSSKQFCTGTDPHR</sequence>
<feature type="region of interest" description="Disordered" evidence="1">
    <location>
        <begin position="1"/>
        <end position="61"/>
    </location>
</feature>
<gene>
    <name evidence="2" type="ORF">BECKMB1821G_GA0114241_10102</name>
</gene>
<dbReference type="AlphaFoldDB" id="A0A450X6A4"/>
<dbReference type="EMBL" id="CAADFO010000010">
    <property type="protein sequence ID" value="VFK24827.1"/>
    <property type="molecule type" value="Genomic_DNA"/>
</dbReference>
<evidence type="ECO:0000313" key="2">
    <source>
        <dbReference type="EMBL" id="VFK24827.1"/>
    </source>
</evidence>
<protein>
    <submittedName>
        <fullName evidence="2">Uncharacterized protein</fullName>
    </submittedName>
</protein>
<organism evidence="2">
    <name type="scientific">Candidatus Kentrum sp. MB</name>
    <dbReference type="NCBI Taxonomy" id="2138164"/>
    <lineage>
        <taxon>Bacteria</taxon>
        <taxon>Pseudomonadati</taxon>
        <taxon>Pseudomonadota</taxon>
        <taxon>Gammaproteobacteria</taxon>
        <taxon>Candidatus Kentrum</taxon>
    </lineage>
</organism>
<evidence type="ECO:0000256" key="1">
    <source>
        <dbReference type="SAM" id="MobiDB-lite"/>
    </source>
</evidence>
<accession>A0A450X6A4</accession>
<name>A0A450X6A4_9GAMM</name>
<feature type="compositionally biased region" description="Polar residues" evidence="1">
    <location>
        <begin position="15"/>
        <end position="26"/>
    </location>
</feature>
<reference evidence="2" key="1">
    <citation type="submission" date="2019-02" db="EMBL/GenBank/DDBJ databases">
        <authorList>
            <person name="Gruber-Vodicka R. H."/>
            <person name="Seah K. B. B."/>
        </authorList>
    </citation>
    <scope>NUCLEOTIDE SEQUENCE</scope>
    <source>
        <strain evidence="2">BECK_BZ197</strain>
    </source>
</reference>